<keyword evidence="1" id="KW-1133">Transmembrane helix</keyword>
<comment type="caution">
    <text evidence="3">The sequence shown here is derived from an EMBL/GenBank/DDBJ whole genome shotgun (WGS) entry which is preliminary data.</text>
</comment>
<keyword evidence="2" id="KW-0732">Signal</keyword>
<dbReference type="Proteomes" id="UP001149090">
    <property type="component" value="Unassembled WGS sequence"/>
</dbReference>
<protein>
    <submittedName>
        <fullName evidence="3">Uncharacterized protein</fullName>
    </submittedName>
</protein>
<feature type="transmembrane region" description="Helical" evidence="1">
    <location>
        <begin position="148"/>
        <end position="167"/>
    </location>
</feature>
<accession>A0A9Q0RF62</accession>
<name>A0A9Q0RF62_ANAIG</name>
<dbReference type="EMBL" id="JAPDFW010000053">
    <property type="protein sequence ID" value="KAJ5078536.1"/>
    <property type="molecule type" value="Genomic_DNA"/>
</dbReference>
<feature type="chain" id="PRO_5040425964" evidence="2">
    <location>
        <begin position="19"/>
        <end position="168"/>
    </location>
</feature>
<keyword evidence="1" id="KW-0472">Membrane</keyword>
<organism evidence="3 4">
    <name type="scientific">Anaeramoeba ignava</name>
    <name type="common">Anaerobic marine amoeba</name>
    <dbReference type="NCBI Taxonomy" id="1746090"/>
    <lineage>
        <taxon>Eukaryota</taxon>
        <taxon>Metamonada</taxon>
        <taxon>Anaeramoebidae</taxon>
        <taxon>Anaeramoeba</taxon>
    </lineage>
</organism>
<evidence type="ECO:0000256" key="2">
    <source>
        <dbReference type="SAM" id="SignalP"/>
    </source>
</evidence>
<evidence type="ECO:0000313" key="4">
    <source>
        <dbReference type="Proteomes" id="UP001149090"/>
    </source>
</evidence>
<feature type="signal peptide" evidence="2">
    <location>
        <begin position="1"/>
        <end position="18"/>
    </location>
</feature>
<evidence type="ECO:0000313" key="3">
    <source>
        <dbReference type="EMBL" id="KAJ5078536.1"/>
    </source>
</evidence>
<dbReference type="AlphaFoldDB" id="A0A9Q0RF62"/>
<proteinExistence type="predicted"/>
<sequence length="168" mass="18609">MKLFFFLILLGLFSFVSSDCSWVDQNSSYESTCLSSPCWWCGDNSSGIWGYSCNDKQGWTCAQLKVSEYDDGPCEVFACLFSFVSSDCSWLGTDSSYESTCLSNPCYWCGIDSSGTWGYSCNNKGAATCAELKAINDQYNDCQAFACSFGSILSSTFLLFTSLIFLFF</sequence>
<keyword evidence="4" id="KW-1185">Reference proteome</keyword>
<gene>
    <name evidence="3" type="ORF">M0811_04861</name>
</gene>
<evidence type="ECO:0000256" key="1">
    <source>
        <dbReference type="SAM" id="Phobius"/>
    </source>
</evidence>
<reference evidence="3" key="1">
    <citation type="submission" date="2022-10" db="EMBL/GenBank/DDBJ databases">
        <title>Novel sulphate-reducing endosymbionts in the free-living metamonad Anaeramoeba.</title>
        <authorList>
            <person name="Jerlstrom-Hultqvist J."/>
            <person name="Cepicka I."/>
            <person name="Gallot-Lavallee L."/>
            <person name="Salas-Leiva D."/>
            <person name="Curtis B.A."/>
            <person name="Zahonova K."/>
            <person name="Pipaliya S."/>
            <person name="Dacks J."/>
            <person name="Roger A.J."/>
        </authorList>
    </citation>
    <scope>NUCLEOTIDE SEQUENCE</scope>
    <source>
        <strain evidence="3">BMAN</strain>
    </source>
</reference>
<keyword evidence="1" id="KW-0812">Transmembrane</keyword>